<proteinExistence type="predicted"/>
<gene>
    <name evidence="1" type="ORF">METZ01_LOCUS26089</name>
</gene>
<reference evidence="1" key="1">
    <citation type="submission" date="2018-05" db="EMBL/GenBank/DDBJ databases">
        <authorList>
            <person name="Lanie J.A."/>
            <person name="Ng W.-L."/>
            <person name="Kazmierczak K.M."/>
            <person name="Andrzejewski T.M."/>
            <person name="Davidsen T.M."/>
            <person name="Wayne K.J."/>
            <person name="Tettelin H."/>
            <person name="Glass J.I."/>
            <person name="Rusch D."/>
            <person name="Podicherti R."/>
            <person name="Tsui H.-C.T."/>
            <person name="Winkler M.E."/>
        </authorList>
    </citation>
    <scope>NUCLEOTIDE SEQUENCE</scope>
</reference>
<protein>
    <submittedName>
        <fullName evidence="1">Uncharacterized protein</fullName>
    </submittedName>
</protein>
<accession>A0A381Q1N5</accession>
<name>A0A381Q1N5_9ZZZZ</name>
<sequence>MILLRYGTTIQSVEPNFDSKAFTEIGFRRDRGYSSLASDFLDGHERVSEHFLEAEAEGDVQDEVESAMLAQLLDQLEKIDGDLGEGEFVLIENERGEDYPRTRTRMKDVVVDGDNRFHFYSSVSSPLKVGVFKAS</sequence>
<evidence type="ECO:0000313" key="1">
    <source>
        <dbReference type="EMBL" id="SUZ73235.1"/>
    </source>
</evidence>
<organism evidence="1">
    <name type="scientific">marine metagenome</name>
    <dbReference type="NCBI Taxonomy" id="408172"/>
    <lineage>
        <taxon>unclassified sequences</taxon>
        <taxon>metagenomes</taxon>
        <taxon>ecological metagenomes</taxon>
    </lineage>
</organism>
<dbReference type="EMBL" id="UINC01001172">
    <property type="protein sequence ID" value="SUZ73235.1"/>
    <property type="molecule type" value="Genomic_DNA"/>
</dbReference>
<dbReference type="AlphaFoldDB" id="A0A381Q1N5"/>